<organism evidence="2 3">
    <name type="scientific">Claviceps pusilla</name>
    <dbReference type="NCBI Taxonomy" id="123648"/>
    <lineage>
        <taxon>Eukaryota</taxon>
        <taxon>Fungi</taxon>
        <taxon>Dikarya</taxon>
        <taxon>Ascomycota</taxon>
        <taxon>Pezizomycotina</taxon>
        <taxon>Sordariomycetes</taxon>
        <taxon>Hypocreomycetidae</taxon>
        <taxon>Hypocreales</taxon>
        <taxon>Clavicipitaceae</taxon>
        <taxon>Claviceps</taxon>
    </lineage>
</organism>
<feature type="region of interest" description="Disordered" evidence="1">
    <location>
        <begin position="1"/>
        <end position="74"/>
    </location>
</feature>
<sequence length="74" mass="7565">MSMTHSNVEQADDEADLAVMEDAGAAGSDDSRGSGQGASGMRPGCVQGGVQSQDLQMRSKSHPNMANQSIGIAK</sequence>
<dbReference type="AlphaFoldDB" id="A0A9P7NEE6"/>
<proteinExistence type="predicted"/>
<comment type="caution">
    <text evidence="2">The sequence shown here is derived from an EMBL/GenBank/DDBJ whole genome shotgun (WGS) entry which is preliminary data.</text>
</comment>
<feature type="compositionally biased region" description="Polar residues" evidence="1">
    <location>
        <begin position="49"/>
        <end position="74"/>
    </location>
</feature>
<evidence type="ECO:0000313" key="3">
    <source>
        <dbReference type="Proteomes" id="UP000748025"/>
    </source>
</evidence>
<gene>
    <name evidence="2" type="ORF">E4U43_005443</name>
</gene>
<dbReference type="Proteomes" id="UP000748025">
    <property type="component" value="Unassembled WGS sequence"/>
</dbReference>
<evidence type="ECO:0000313" key="2">
    <source>
        <dbReference type="EMBL" id="KAG6015316.1"/>
    </source>
</evidence>
<protein>
    <submittedName>
        <fullName evidence="2">Uncharacterized protein</fullName>
    </submittedName>
</protein>
<evidence type="ECO:0000256" key="1">
    <source>
        <dbReference type="SAM" id="MobiDB-lite"/>
    </source>
</evidence>
<reference evidence="2" key="1">
    <citation type="journal article" date="2020" name="bioRxiv">
        <title>Whole genome comparisons of ergot fungi reveals the divergence and evolution of species within the genus Claviceps are the result of varying mechanisms driving genome evolution and host range expansion.</title>
        <authorList>
            <person name="Wyka S.A."/>
            <person name="Mondo S.J."/>
            <person name="Liu M."/>
            <person name="Dettman J."/>
            <person name="Nalam V."/>
            <person name="Broders K.D."/>
        </authorList>
    </citation>
    <scope>NUCLEOTIDE SEQUENCE</scope>
    <source>
        <strain evidence="2">CCC 602</strain>
    </source>
</reference>
<accession>A0A9P7NEE6</accession>
<name>A0A9P7NEE6_9HYPO</name>
<dbReference type="EMBL" id="SRPW01000358">
    <property type="protein sequence ID" value="KAG6015316.1"/>
    <property type="molecule type" value="Genomic_DNA"/>
</dbReference>
<keyword evidence="3" id="KW-1185">Reference proteome</keyword>